<evidence type="ECO:0000313" key="3">
    <source>
        <dbReference type="Proteomes" id="UP000824099"/>
    </source>
</evidence>
<evidence type="ECO:0000259" key="1">
    <source>
        <dbReference type="Pfam" id="PF00881"/>
    </source>
</evidence>
<dbReference type="EMBL" id="DVNI01000016">
    <property type="protein sequence ID" value="HIU63613.1"/>
    <property type="molecule type" value="Genomic_DNA"/>
</dbReference>
<dbReference type="AlphaFoldDB" id="A0A9D1MN60"/>
<dbReference type="PANTHER" id="PTHR23026:SF123">
    <property type="entry name" value="NAD(P)H NITROREDUCTASE RV3131-RELATED"/>
    <property type="match status" value="1"/>
</dbReference>
<dbReference type="SUPFAM" id="SSF55469">
    <property type="entry name" value="FMN-dependent nitroreductase-like"/>
    <property type="match status" value="1"/>
</dbReference>
<comment type="caution">
    <text evidence="2">The sequence shown here is derived from an EMBL/GenBank/DDBJ whole genome shotgun (WGS) entry which is preliminary data.</text>
</comment>
<accession>A0A9D1MN60</accession>
<organism evidence="2 3">
    <name type="scientific">Candidatus Avacidaminococcus intestinavium</name>
    <dbReference type="NCBI Taxonomy" id="2840684"/>
    <lineage>
        <taxon>Bacteria</taxon>
        <taxon>Bacillati</taxon>
        <taxon>Bacillota</taxon>
        <taxon>Negativicutes</taxon>
        <taxon>Acidaminococcales</taxon>
        <taxon>Acidaminococcaceae</taxon>
        <taxon>Acidaminococcaceae incertae sedis</taxon>
        <taxon>Candidatus Avacidaminococcus</taxon>
    </lineage>
</organism>
<reference evidence="2" key="1">
    <citation type="submission" date="2020-10" db="EMBL/GenBank/DDBJ databases">
        <authorList>
            <person name="Gilroy R."/>
        </authorList>
    </citation>
    <scope>NUCLEOTIDE SEQUENCE</scope>
    <source>
        <strain evidence="2">CHK160-1198</strain>
    </source>
</reference>
<dbReference type="Gene3D" id="3.40.109.10">
    <property type="entry name" value="NADH Oxidase"/>
    <property type="match status" value="1"/>
</dbReference>
<dbReference type="InterPro" id="IPR050627">
    <property type="entry name" value="Nitroreductase/BluB"/>
</dbReference>
<dbReference type="PANTHER" id="PTHR23026">
    <property type="entry name" value="NADPH NITROREDUCTASE"/>
    <property type="match status" value="1"/>
</dbReference>
<dbReference type="InterPro" id="IPR029479">
    <property type="entry name" value="Nitroreductase"/>
</dbReference>
<evidence type="ECO:0000313" key="2">
    <source>
        <dbReference type="EMBL" id="HIU63613.1"/>
    </source>
</evidence>
<gene>
    <name evidence="2" type="ORF">IAB06_01050</name>
</gene>
<name>A0A9D1MN60_9FIRM</name>
<feature type="domain" description="Nitroreductase" evidence="1">
    <location>
        <begin position="7"/>
        <end position="167"/>
    </location>
</feature>
<proteinExistence type="predicted"/>
<reference evidence="2" key="2">
    <citation type="journal article" date="2021" name="PeerJ">
        <title>Extensive microbial diversity within the chicken gut microbiome revealed by metagenomics and culture.</title>
        <authorList>
            <person name="Gilroy R."/>
            <person name="Ravi A."/>
            <person name="Getino M."/>
            <person name="Pursley I."/>
            <person name="Horton D.L."/>
            <person name="Alikhan N.F."/>
            <person name="Baker D."/>
            <person name="Gharbi K."/>
            <person name="Hall N."/>
            <person name="Watson M."/>
            <person name="Adriaenssens E.M."/>
            <person name="Foster-Nyarko E."/>
            <person name="Jarju S."/>
            <person name="Secka A."/>
            <person name="Antonio M."/>
            <person name="Oren A."/>
            <person name="Chaudhuri R.R."/>
            <person name="La Ragione R."/>
            <person name="Hildebrand F."/>
            <person name="Pallen M.J."/>
        </authorList>
    </citation>
    <scope>NUCLEOTIDE SEQUENCE</scope>
    <source>
        <strain evidence="2">CHK160-1198</strain>
    </source>
</reference>
<dbReference type="GO" id="GO:0016491">
    <property type="term" value="F:oxidoreductase activity"/>
    <property type="evidence" value="ECO:0007669"/>
    <property type="project" value="InterPro"/>
</dbReference>
<sequence length="186" mass="20733">MKLKTAIYTRRSVRVYTDEKVSTELLKQLIDAAIQAPSAMNKQPWAFGVIQDKALLQRLSDEAKEHLLALIPEKPYLETYKPIFTNPDFNIFYNATTLLTVLAKPEGPNPSCDATIAAQNIMLTAHSLGLGSCWIGFAQIILNTPAIKKELAIPADYLVVAPLIIGYPAKELGPIKKHEPEMLFWQ</sequence>
<dbReference type="Pfam" id="PF00881">
    <property type="entry name" value="Nitroreductase"/>
    <property type="match status" value="1"/>
</dbReference>
<dbReference type="Proteomes" id="UP000824099">
    <property type="component" value="Unassembled WGS sequence"/>
</dbReference>
<protein>
    <submittedName>
        <fullName evidence="2">Nitroreductase family protein</fullName>
    </submittedName>
</protein>
<dbReference type="InterPro" id="IPR000415">
    <property type="entry name" value="Nitroreductase-like"/>
</dbReference>